<dbReference type="PIRSF" id="PIRSF037913">
    <property type="entry name" value="His_deacetylse_1"/>
    <property type="match status" value="1"/>
</dbReference>
<evidence type="ECO:0000256" key="7">
    <source>
        <dbReference type="ARBA" id="ARBA00023163"/>
    </source>
</evidence>
<keyword evidence="13" id="KW-0479">Metal-binding</keyword>
<dbReference type="OrthoDB" id="1918432at2759"/>
<dbReference type="SUPFAM" id="SSF52768">
    <property type="entry name" value="Arginase/deacetylase"/>
    <property type="match status" value="1"/>
</dbReference>
<feature type="binding site" evidence="12">
    <location>
        <position position="298"/>
    </location>
    <ligand>
        <name>substrate</name>
    </ligand>
</feature>
<evidence type="ECO:0000256" key="8">
    <source>
        <dbReference type="ARBA" id="ARBA00023242"/>
    </source>
</evidence>
<evidence type="ECO:0000313" key="17">
    <source>
        <dbReference type="Proteomes" id="UP000070544"/>
    </source>
</evidence>
<comment type="similarity">
    <text evidence="9 10">Belongs to the histone deacetylase family. HD Type 1 subfamily.</text>
</comment>
<gene>
    <name evidence="16" type="ORF">M427DRAFT_110835</name>
</gene>
<keyword evidence="3" id="KW-0678">Repressor</keyword>
<proteinExistence type="inferred from homology"/>
<evidence type="ECO:0000256" key="14">
    <source>
        <dbReference type="SAM" id="MobiDB-lite"/>
    </source>
</evidence>
<evidence type="ECO:0000259" key="15">
    <source>
        <dbReference type="Pfam" id="PF00850"/>
    </source>
</evidence>
<keyword evidence="7 10" id="KW-0804">Transcription</keyword>
<sequence length="425" mass="48054">MTRRKVSYFYNDEVGGFHYGPQHPMKPHRLRMTHDLVIGYGLYKKLDICRPKKATEEELTRFHSDDYISFLKSVTPDNAEELAHLMTKYNVGEDCPVFSGMFDFSSISAGGSLSAARQINNDETDIAINWAGGLHHAKKCEASGFCYVNDIVLAILELLRFHQRVLYIDIDLHHGDGVKEAFYTTDRVMTVSFHKYGEFFPGTGSVHDIGERAGKRYSVNVPLNDGMDDNSYKSIFVPVIESVIKHYRPEAIVLQCGADSLSGDRLGCFNLTLRGHGQCVEFIKSLGLPLVVLGGGGYTMRNVARVWTWETAILVDSTLPPDIPSNEYYNYFGPDYKLEIQPTSMPNLNTTEYLDKIRAFYSTRVLEQLRHIPHAPSVQVNGLGEPAMLDSDEDDDDTELAKDTRLPMRLLDHLVERDDELDDRP</sequence>
<feature type="binding site" evidence="12">
    <location>
        <position position="94"/>
    </location>
    <ligand>
        <name>substrate</name>
    </ligand>
</feature>
<keyword evidence="8 10" id="KW-0539">Nucleus</keyword>
<dbReference type="EC" id="3.5.1.98" evidence="2 10"/>
<feature type="binding site" evidence="13">
    <location>
        <position position="259"/>
    </location>
    <ligand>
        <name>a divalent metal cation</name>
        <dbReference type="ChEBI" id="CHEBI:60240"/>
    </ligand>
</feature>
<feature type="active site" description="Proton acceptor" evidence="11">
    <location>
        <position position="136"/>
    </location>
</feature>
<feature type="binding site" evidence="13">
    <location>
        <position position="171"/>
    </location>
    <ligand>
        <name>a divalent metal cation</name>
        <dbReference type="ChEBI" id="CHEBI:60240"/>
    </ligand>
</feature>
<comment type="catalytic activity">
    <reaction evidence="10">
        <text>N(6)-acetyl-L-lysyl-[histone] + H2O = L-lysyl-[histone] + acetate</text>
        <dbReference type="Rhea" id="RHEA:58196"/>
        <dbReference type="Rhea" id="RHEA-COMP:9845"/>
        <dbReference type="Rhea" id="RHEA-COMP:11338"/>
        <dbReference type="ChEBI" id="CHEBI:15377"/>
        <dbReference type="ChEBI" id="CHEBI:29969"/>
        <dbReference type="ChEBI" id="CHEBI:30089"/>
        <dbReference type="ChEBI" id="CHEBI:61930"/>
        <dbReference type="EC" id="3.5.1.98"/>
    </reaction>
</comment>
<protein>
    <recommendedName>
        <fullName evidence="2 10">Histone deacetylase</fullName>
        <ecNumber evidence="2 10">3.5.1.98</ecNumber>
    </recommendedName>
</protein>
<keyword evidence="4 10" id="KW-0378">Hydrolase</keyword>
<evidence type="ECO:0000313" key="16">
    <source>
        <dbReference type="EMBL" id="KXS16811.1"/>
    </source>
</evidence>
<dbReference type="PRINTS" id="PR01270">
    <property type="entry name" value="HDASUPER"/>
</dbReference>
<evidence type="ECO:0000256" key="13">
    <source>
        <dbReference type="PIRSR" id="PIRSR037913-3"/>
    </source>
</evidence>
<dbReference type="Proteomes" id="UP000070544">
    <property type="component" value="Unassembled WGS sequence"/>
</dbReference>
<feature type="region of interest" description="Disordered" evidence="14">
    <location>
        <begin position="380"/>
        <end position="403"/>
    </location>
</feature>
<evidence type="ECO:0000256" key="6">
    <source>
        <dbReference type="ARBA" id="ARBA00023015"/>
    </source>
</evidence>
<feature type="binding site" evidence="13">
    <location>
        <position position="173"/>
    </location>
    <ligand>
        <name>a divalent metal cation</name>
        <dbReference type="ChEBI" id="CHEBI:60240"/>
    </ligand>
</feature>
<reference evidence="16 17" key="1">
    <citation type="journal article" date="2015" name="Genome Biol. Evol.">
        <title>Phylogenomic analyses indicate that early fungi evolved digesting cell walls of algal ancestors of land plants.</title>
        <authorList>
            <person name="Chang Y."/>
            <person name="Wang S."/>
            <person name="Sekimoto S."/>
            <person name="Aerts A.L."/>
            <person name="Choi C."/>
            <person name="Clum A."/>
            <person name="LaButti K.M."/>
            <person name="Lindquist E.A."/>
            <person name="Yee Ngan C."/>
            <person name="Ohm R.A."/>
            <person name="Salamov A.A."/>
            <person name="Grigoriev I.V."/>
            <person name="Spatafora J.W."/>
            <person name="Berbee M.L."/>
        </authorList>
    </citation>
    <scope>NUCLEOTIDE SEQUENCE [LARGE SCALE GENOMIC DNA]</scope>
    <source>
        <strain evidence="16 17">JEL478</strain>
    </source>
</reference>
<feature type="domain" description="Histone deacetylase" evidence="15">
    <location>
        <begin position="23"/>
        <end position="313"/>
    </location>
</feature>
<evidence type="ECO:0000256" key="1">
    <source>
        <dbReference type="ARBA" id="ARBA00004123"/>
    </source>
</evidence>
<dbReference type="PANTHER" id="PTHR10625">
    <property type="entry name" value="HISTONE DEACETYLASE HDAC1-RELATED"/>
    <property type="match status" value="1"/>
</dbReference>
<dbReference type="Pfam" id="PF00850">
    <property type="entry name" value="Hist_deacetyl"/>
    <property type="match status" value="1"/>
</dbReference>
<dbReference type="EMBL" id="KQ965750">
    <property type="protein sequence ID" value="KXS16811.1"/>
    <property type="molecule type" value="Genomic_DNA"/>
</dbReference>
<dbReference type="InterPro" id="IPR023801">
    <property type="entry name" value="His_deacetylse_dom"/>
</dbReference>
<dbReference type="FunFam" id="3.40.800.20:FF:000001">
    <property type="entry name" value="Histone deacetylase"/>
    <property type="match status" value="1"/>
</dbReference>
<dbReference type="GO" id="GO:0031507">
    <property type="term" value="P:heterochromatin formation"/>
    <property type="evidence" value="ECO:0007669"/>
    <property type="project" value="TreeGrafter"/>
</dbReference>
<dbReference type="STRING" id="1344416.A0A139AJ25"/>
<keyword evidence="17" id="KW-1185">Reference proteome</keyword>
<comment type="subcellular location">
    <subcellularLocation>
        <location evidence="1 10">Nucleus</location>
    </subcellularLocation>
</comment>
<dbReference type="GO" id="GO:0032221">
    <property type="term" value="C:Rpd3S complex"/>
    <property type="evidence" value="ECO:0007669"/>
    <property type="project" value="UniProtKB-ARBA"/>
</dbReference>
<evidence type="ECO:0000256" key="11">
    <source>
        <dbReference type="PIRSR" id="PIRSR037913-1"/>
    </source>
</evidence>
<evidence type="ECO:0000256" key="10">
    <source>
        <dbReference type="PIRNR" id="PIRNR037913"/>
    </source>
</evidence>
<dbReference type="GO" id="GO:0046872">
    <property type="term" value="F:metal ion binding"/>
    <property type="evidence" value="ECO:0007669"/>
    <property type="project" value="UniProtKB-KW"/>
</dbReference>
<evidence type="ECO:0000256" key="4">
    <source>
        <dbReference type="ARBA" id="ARBA00022801"/>
    </source>
</evidence>
<dbReference type="OMA" id="NIPLMMV"/>
<evidence type="ECO:0000256" key="9">
    <source>
        <dbReference type="ARBA" id="ARBA00061569"/>
    </source>
</evidence>
<dbReference type="InterPro" id="IPR023696">
    <property type="entry name" value="Ureohydrolase_dom_sf"/>
</dbReference>
<dbReference type="PANTHER" id="PTHR10625:SF10">
    <property type="entry name" value="HISTONE DEACETYLASE HDAC1"/>
    <property type="match status" value="1"/>
</dbReference>
<dbReference type="Gene3D" id="3.40.800.20">
    <property type="entry name" value="Histone deacetylase domain"/>
    <property type="match status" value="1"/>
</dbReference>
<organism evidence="16 17">
    <name type="scientific">Gonapodya prolifera (strain JEL478)</name>
    <name type="common">Monoblepharis prolifera</name>
    <dbReference type="NCBI Taxonomy" id="1344416"/>
    <lineage>
        <taxon>Eukaryota</taxon>
        <taxon>Fungi</taxon>
        <taxon>Fungi incertae sedis</taxon>
        <taxon>Chytridiomycota</taxon>
        <taxon>Chytridiomycota incertae sedis</taxon>
        <taxon>Monoblepharidomycetes</taxon>
        <taxon>Monoblepharidales</taxon>
        <taxon>Gonapodyaceae</taxon>
        <taxon>Gonapodya</taxon>
    </lineage>
</organism>
<dbReference type="PRINTS" id="PR01271">
    <property type="entry name" value="HISDACETLASE"/>
</dbReference>
<feature type="binding site" evidence="12">
    <location>
        <position position="144"/>
    </location>
    <ligand>
        <name>substrate</name>
    </ligand>
</feature>
<dbReference type="AlphaFoldDB" id="A0A139AJ25"/>
<evidence type="ECO:0000256" key="12">
    <source>
        <dbReference type="PIRSR" id="PIRSR037913-2"/>
    </source>
</evidence>
<keyword evidence="5 10" id="KW-0156">Chromatin regulator</keyword>
<dbReference type="InterPro" id="IPR000286">
    <property type="entry name" value="HDACs"/>
</dbReference>
<keyword evidence="6 10" id="KW-0805">Transcription regulation</keyword>
<evidence type="ECO:0000256" key="5">
    <source>
        <dbReference type="ARBA" id="ARBA00022853"/>
    </source>
</evidence>
<dbReference type="InterPro" id="IPR037138">
    <property type="entry name" value="His_deacetylse_dom_sf"/>
</dbReference>
<dbReference type="InterPro" id="IPR003084">
    <property type="entry name" value="HDAC_I/II"/>
</dbReference>
<evidence type="ECO:0000256" key="2">
    <source>
        <dbReference type="ARBA" id="ARBA00012111"/>
    </source>
</evidence>
<name>A0A139AJ25_GONPJ</name>
<evidence type="ECO:0000256" key="3">
    <source>
        <dbReference type="ARBA" id="ARBA00022491"/>
    </source>
</evidence>
<dbReference type="GO" id="GO:0141221">
    <property type="term" value="F:histone deacetylase activity, hydrolytic mechanism"/>
    <property type="evidence" value="ECO:0007669"/>
    <property type="project" value="UniProtKB-EC"/>
</dbReference>
<accession>A0A139AJ25</accession>